<evidence type="ECO:0000313" key="2">
    <source>
        <dbReference type="EMBL" id="KJH52954.1"/>
    </source>
</evidence>
<dbReference type="InterPro" id="IPR036623">
    <property type="entry name" value="Hemimethylated_DNA-bd_sf"/>
</dbReference>
<dbReference type="AlphaFoldDB" id="A0A0D8YAD2"/>
<accession>A0A0D8YAD2</accession>
<evidence type="ECO:0000313" key="3">
    <source>
        <dbReference type="Proteomes" id="UP000053766"/>
    </source>
</evidence>
<dbReference type="SUPFAM" id="SSF141255">
    <property type="entry name" value="YccV-like"/>
    <property type="match status" value="1"/>
</dbReference>
<protein>
    <submittedName>
        <fullName evidence="2">Hemimethylated DNA binding domain protein</fullName>
    </submittedName>
</protein>
<name>A0A0D8YAD2_DICVI</name>
<reference evidence="2 3" key="1">
    <citation type="submission" date="2013-11" db="EMBL/GenBank/DDBJ databases">
        <title>Draft genome of the bovine lungworm Dictyocaulus viviparus.</title>
        <authorList>
            <person name="Mitreva M."/>
        </authorList>
    </citation>
    <scope>NUCLEOTIDE SEQUENCE [LARGE SCALE GENOMIC DNA]</scope>
    <source>
        <strain evidence="2 3">HannoverDv2000</strain>
    </source>
</reference>
<evidence type="ECO:0000259" key="1">
    <source>
        <dbReference type="SMART" id="SM00992"/>
    </source>
</evidence>
<dbReference type="GO" id="GO:0003677">
    <property type="term" value="F:DNA binding"/>
    <property type="evidence" value="ECO:0007669"/>
    <property type="project" value="InterPro"/>
</dbReference>
<dbReference type="Gene3D" id="2.30.30.390">
    <property type="entry name" value="Hemimethylated DNA-binding domain"/>
    <property type="match status" value="1"/>
</dbReference>
<dbReference type="STRING" id="29172.A0A0D8YAD2"/>
<sequence length="90" mass="10631">MQYIQVHSYRAVIIGWDLKAKASEEFIKQVHKGNDEWTNNPNYAVLIDARDRMIPQLGYIAQDNIELHGGQIIHNLLKNYMEKYDEKTQR</sequence>
<organism evidence="2 3">
    <name type="scientific">Dictyocaulus viviparus</name>
    <name type="common">Bovine lungworm</name>
    <dbReference type="NCBI Taxonomy" id="29172"/>
    <lineage>
        <taxon>Eukaryota</taxon>
        <taxon>Metazoa</taxon>
        <taxon>Ecdysozoa</taxon>
        <taxon>Nematoda</taxon>
        <taxon>Chromadorea</taxon>
        <taxon>Rhabditida</taxon>
        <taxon>Rhabditina</taxon>
        <taxon>Rhabditomorpha</taxon>
        <taxon>Strongyloidea</taxon>
        <taxon>Metastrongylidae</taxon>
        <taxon>Dictyocaulus</taxon>
    </lineage>
</organism>
<reference evidence="3" key="2">
    <citation type="journal article" date="2016" name="Sci. Rep.">
        <title>Dictyocaulus viviparus genome, variome and transcriptome elucidate lungworm biology and support future intervention.</title>
        <authorList>
            <person name="McNulty S.N."/>
            <person name="Strube C."/>
            <person name="Rosa B.A."/>
            <person name="Martin J.C."/>
            <person name="Tyagi R."/>
            <person name="Choi Y.J."/>
            <person name="Wang Q."/>
            <person name="Hallsworth Pepin K."/>
            <person name="Zhang X."/>
            <person name="Ozersky P."/>
            <person name="Wilson R.K."/>
            <person name="Sternberg P.W."/>
            <person name="Gasser R.B."/>
            <person name="Mitreva M."/>
        </authorList>
    </citation>
    <scope>NUCLEOTIDE SEQUENCE [LARGE SCALE GENOMIC DNA]</scope>
    <source>
        <strain evidence="3">HannoverDv2000</strain>
    </source>
</reference>
<dbReference type="NCBIfam" id="TIGR02097">
    <property type="entry name" value="yccV"/>
    <property type="match status" value="1"/>
</dbReference>
<keyword evidence="3" id="KW-1185">Reference proteome</keyword>
<gene>
    <name evidence="2" type="ORF">DICVIV_00823</name>
</gene>
<feature type="domain" description="Hemimethylated DNA-binding" evidence="1">
    <location>
        <begin position="6"/>
        <end position="90"/>
    </location>
</feature>
<dbReference type="OrthoDB" id="28868at2759"/>
<dbReference type="Pfam" id="PF08755">
    <property type="entry name" value="YccV-like"/>
    <property type="match status" value="1"/>
</dbReference>
<dbReference type="Proteomes" id="UP000053766">
    <property type="component" value="Unassembled WGS sequence"/>
</dbReference>
<dbReference type="SMART" id="SM00992">
    <property type="entry name" value="YccV-like"/>
    <property type="match status" value="1"/>
</dbReference>
<dbReference type="InterPro" id="IPR011722">
    <property type="entry name" value="Hemimethylated_DNA-bd_dom"/>
</dbReference>
<dbReference type="EMBL" id="KN716157">
    <property type="protein sequence ID" value="KJH52954.1"/>
    <property type="molecule type" value="Genomic_DNA"/>
</dbReference>
<proteinExistence type="predicted"/>